<dbReference type="GeneID" id="71811865"/>
<keyword evidence="9" id="KW-1185">Reference proteome</keyword>
<dbReference type="InterPro" id="IPR000719">
    <property type="entry name" value="Prot_kinase_dom"/>
</dbReference>
<dbReference type="eggNOG" id="arCOG01310">
    <property type="taxonomic scope" value="Archaea"/>
</dbReference>
<dbReference type="InterPro" id="IPR029062">
    <property type="entry name" value="Class_I_gatase-like"/>
</dbReference>
<evidence type="ECO:0000313" key="8">
    <source>
        <dbReference type="EMBL" id="AHL22347.1"/>
    </source>
</evidence>
<protein>
    <submittedName>
        <fullName evidence="8">Serine/threonine protein kinase</fullName>
    </submittedName>
</protein>
<dbReference type="AlphaFoldDB" id="W8NTA3"/>
<dbReference type="RefSeq" id="WP_245599266.1">
    <property type="nucleotide sequence ID" value="NZ_CP007264.1"/>
</dbReference>
<name>W8NTA3_9EURY</name>
<accession>W8NTA3</accession>
<evidence type="ECO:0000256" key="4">
    <source>
        <dbReference type="ARBA" id="ARBA00022840"/>
    </source>
</evidence>
<dbReference type="PROSITE" id="PS00107">
    <property type="entry name" value="PROTEIN_KINASE_ATP"/>
    <property type="match status" value="1"/>
</dbReference>
<evidence type="ECO:0000256" key="5">
    <source>
        <dbReference type="SAM" id="Coils"/>
    </source>
</evidence>
<keyword evidence="4" id="KW-0067">ATP-binding</keyword>
<dbReference type="SUPFAM" id="SSF56112">
    <property type="entry name" value="Protein kinase-like (PK-like)"/>
    <property type="match status" value="1"/>
</dbReference>
<dbReference type="InterPro" id="IPR008271">
    <property type="entry name" value="Ser/Thr_kinase_AS"/>
</dbReference>
<feature type="coiled-coil region" evidence="5">
    <location>
        <begin position="643"/>
        <end position="690"/>
    </location>
</feature>
<evidence type="ECO:0000256" key="6">
    <source>
        <dbReference type="SAM" id="MobiDB-lite"/>
    </source>
</evidence>
<dbReference type="PANTHER" id="PTHR43289">
    <property type="entry name" value="MITOGEN-ACTIVATED PROTEIN KINASE KINASE KINASE 20-RELATED"/>
    <property type="match status" value="1"/>
</dbReference>
<dbReference type="GO" id="GO:0005524">
    <property type="term" value="F:ATP binding"/>
    <property type="evidence" value="ECO:0007669"/>
    <property type="project" value="UniProtKB-KW"/>
</dbReference>
<organism evidence="8 9">
    <name type="scientific">Thermococcus nautili</name>
    <dbReference type="NCBI Taxonomy" id="195522"/>
    <lineage>
        <taxon>Archaea</taxon>
        <taxon>Methanobacteriati</taxon>
        <taxon>Methanobacteriota</taxon>
        <taxon>Thermococci</taxon>
        <taxon>Thermococcales</taxon>
        <taxon>Thermococcaceae</taxon>
        <taxon>Thermococcus</taxon>
    </lineage>
</organism>
<dbReference type="PROSITE" id="PS50011">
    <property type="entry name" value="PROTEIN_KINASE_DOM"/>
    <property type="match status" value="1"/>
</dbReference>
<feature type="compositionally biased region" description="Low complexity" evidence="6">
    <location>
        <begin position="318"/>
        <end position="331"/>
    </location>
</feature>
<feature type="compositionally biased region" description="Polar residues" evidence="6">
    <location>
        <begin position="332"/>
        <end position="348"/>
    </location>
</feature>
<evidence type="ECO:0000313" key="9">
    <source>
        <dbReference type="Proteomes" id="UP000019434"/>
    </source>
</evidence>
<proteinExistence type="predicted"/>
<dbReference type="PANTHER" id="PTHR43289:SF6">
    <property type="entry name" value="SERINE_THREONINE-PROTEIN KINASE NEKL-3"/>
    <property type="match status" value="1"/>
</dbReference>
<reference evidence="8 9" key="1">
    <citation type="submission" date="2014-02" db="EMBL/GenBank/DDBJ databases">
        <title>Genome Sequence of an Hyperthermophilic Archaeon, Thermococcus nautili 30-1, producing viral vesicles.</title>
        <authorList>
            <person name="Oberto J."/>
            <person name="Gaudin M."/>
            <person name="Cossu M."/>
            <person name="Gorlas A."/>
            <person name="Slesarev A."/>
            <person name="Marguet E."/>
            <person name="Forterre P."/>
        </authorList>
    </citation>
    <scope>NUCLEOTIDE SEQUENCE [LARGE SCALE GENOMIC DNA]</scope>
    <source>
        <strain evidence="8 9">30-1</strain>
    </source>
</reference>
<dbReference type="SMART" id="SM00220">
    <property type="entry name" value="S_TKc"/>
    <property type="match status" value="1"/>
</dbReference>
<keyword evidence="8" id="KW-0723">Serine/threonine-protein kinase</keyword>
<sequence>MRKVEIAILLVFLLTLNPAFAVTIGIDLFHGENPKGLTPMTYKNQTLAPGMVETLSQYTFVYFGNESYRDELGIRWLGRSITPGLLENVDVLIIGQPTVNLSSAEISAVREWFYSGGKVLWVAGDSDYGNGAKTQEIVNGLLEALGAPLRLDLCSVEDPVSNAGRPYRPIAYDRPSNDTPYRVLLIQGVAYGILAHGPGPVALFANGTWKPLGDENKPSGVYIILRTSKDAQIVENSAPPAKAYRAGETGEFPIVAAWVWSSGNKRSVLIVSGETPVGGYEPMWVSQYYGIKLDGPTFVSNVIHWGVTVASRPPENRSSPSTTFTTAASPTNNQVVQPSSSQPATTSLDGVEKSSPVPALPLALGGILVLLIIGLAFLKGRSGGEKRANLNVPGFPPELLEGYEPLEFLGEGGFAKVFKVKRKKDGKTVALKIPHLTEKSRKSFIREVQAWNMLEHPNIVKLYRAEEKPAPYLEMEFVEGAEVDGKLVRTLEELPKPVDEKTALELIRGIAEGLKHAHSKGITHRDLKPGNILLKADLTPKITDWGLAKIGTHSTTTTSGVTVLYAAPEQLDPETYGRTDPRTDIYQLGLIFYELLTGKLPYGGKGPASVIAKILNPEIKPKPPSAVRPELAKYDGLFEKLLAKRKEDRYESVEEFLEDLKLLERLEGERADLRGQIEELKKTIQVTTDRSEVQRLVRKLVEGLGRNAVLSARLNDKAGLISALEELKEFTREERGEVERAIETVELLLREGLPISRELVERVEVLVDRIKREVER</sequence>
<dbReference type="HOGENOM" id="CLU_360430_0_0_2"/>
<keyword evidence="5" id="KW-0175">Coiled coil</keyword>
<feature type="domain" description="Protein kinase" evidence="7">
    <location>
        <begin position="403"/>
        <end position="663"/>
    </location>
</feature>
<evidence type="ECO:0000256" key="1">
    <source>
        <dbReference type="ARBA" id="ARBA00022679"/>
    </source>
</evidence>
<dbReference type="SUPFAM" id="SSF52317">
    <property type="entry name" value="Class I glutamine amidotransferase-like"/>
    <property type="match status" value="1"/>
</dbReference>
<dbReference type="InterPro" id="IPR017441">
    <property type="entry name" value="Protein_kinase_ATP_BS"/>
</dbReference>
<dbReference type="Gene3D" id="1.10.510.10">
    <property type="entry name" value="Transferase(Phosphotransferase) domain 1"/>
    <property type="match status" value="1"/>
</dbReference>
<dbReference type="PROSITE" id="PS00108">
    <property type="entry name" value="PROTEIN_KINASE_ST"/>
    <property type="match status" value="1"/>
</dbReference>
<gene>
    <name evidence="8" type="ORF">BD01_0724</name>
</gene>
<dbReference type="KEGG" id="tnu:BD01_0724"/>
<evidence type="ECO:0000256" key="3">
    <source>
        <dbReference type="ARBA" id="ARBA00022777"/>
    </source>
</evidence>
<keyword evidence="2" id="KW-0547">Nucleotide-binding</keyword>
<feature type="region of interest" description="Disordered" evidence="6">
    <location>
        <begin position="311"/>
        <end position="352"/>
    </location>
</feature>
<evidence type="ECO:0000259" key="7">
    <source>
        <dbReference type="PROSITE" id="PS50011"/>
    </source>
</evidence>
<dbReference type="GO" id="GO:0004674">
    <property type="term" value="F:protein serine/threonine kinase activity"/>
    <property type="evidence" value="ECO:0007669"/>
    <property type="project" value="UniProtKB-KW"/>
</dbReference>
<keyword evidence="3 8" id="KW-0418">Kinase</keyword>
<dbReference type="eggNOG" id="arCOG03682">
    <property type="taxonomic scope" value="Archaea"/>
</dbReference>
<dbReference type="Pfam" id="PF00069">
    <property type="entry name" value="Pkinase"/>
    <property type="match status" value="1"/>
</dbReference>
<dbReference type="STRING" id="195522.BD01_0724"/>
<dbReference type="EMBL" id="CP007264">
    <property type="protein sequence ID" value="AHL22347.1"/>
    <property type="molecule type" value="Genomic_DNA"/>
</dbReference>
<dbReference type="Proteomes" id="UP000019434">
    <property type="component" value="Chromosome"/>
</dbReference>
<evidence type="ECO:0000256" key="2">
    <source>
        <dbReference type="ARBA" id="ARBA00022741"/>
    </source>
</evidence>
<dbReference type="CDD" id="cd14014">
    <property type="entry name" value="STKc_PknB_like"/>
    <property type="match status" value="1"/>
</dbReference>
<keyword evidence="1" id="KW-0808">Transferase</keyword>
<dbReference type="InterPro" id="IPR011009">
    <property type="entry name" value="Kinase-like_dom_sf"/>
</dbReference>